<sequence length="160" mass="18352">MREFRAKLYKVALVRWVDLPKRSVDALNLPRADIRGGGLGLNAVLRFNDDLDRVTLLPGKRGHYKLAFKTELLRGADVDAGDTIRFTLEPDTASREPELPAELTRAFQNRPQLRVRWLAHSVAIRRQIIRYITDAKTVETQTKRCWIFIERLAETGKLSA</sequence>
<protein>
    <submittedName>
        <fullName evidence="1">DUF1905 domain-containing protein</fullName>
    </submittedName>
</protein>
<reference evidence="1 2" key="1">
    <citation type="submission" date="2019-01" db="EMBL/GenBank/DDBJ databases">
        <title>Lacunisphaera sp. strain TWA-58.</title>
        <authorList>
            <person name="Chen W.-M."/>
        </authorList>
    </citation>
    <scope>NUCLEOTIDE SEQUENCE [LARGE SCALE GENOMIC DNA]</scope>
    <source>
        <strain evidence="1 2">TWA-58</strain>
    </source>
</reference>
<gene>
    <name evidence="1" type="ORF">ESB00_18830</name>
</gene>
<name>A0A4Q1C5L6_9BACT</name>
<keyword evidence="2" id="KW-1185">Reference proteome</keyword>
<comment type="caution">
    <text evidence="1">The sequence shown here is derived from an EMBL/GenBank/DDBJ whole genome shotgun (WGS) entry which is preliminary data.</text>
</comment>
<proteinExistence type="predicted"/>
<dbReference type="Pfam" id="PF13376">
    <property type="entry name" value="OmdA"/>
    <property type="match status" value="1"/>
</dbReference>
<dbReference type="Proteomes" id="UP000290218">
    <property type="component" value="Unassembled WGS sequence"/>
</dbReference>
<evidence type="ECO:0000313" key="1">
    <source>
        <dbReference type="EMBL" id="RXK53742.1"/>
    </source>
</evidence>
<dbReference type="EMBL" id="SDHX01000002">
    <property type="protein sequence ID" value="RXK53742.1"/>
    <property type="molecule type" value="Genomic_DNA"/>
</dbReference>
<evidence type="ECO:0000313" key="2">
    <source>
        <dbReference type="Proteomes" id="UP000290218"/>
    </source>
</evidence>
<accession>A0A4Q1C5L6</accession>
<dbReference type="SUPFAM" id="SSF141694">
    <property type="entry name" value="AF2212/PG0164-like"/>
    <property type="match status" value="1"/>
</dbReference>
<organism evidence="1 2">
    <name type="scientific">Oleiharenicola lentus</name>
    <dbReference type="NCBI Taxonomy" id="2508720"/>
    <lineage>
        <taxon>Bacteria</taxon>
        <taxon>Pseudomonadati</taxon>
        <taxon>Verrucomicrobiota</taxon>
        <taxon>Opitutia</taxon>
        <taxon>Opitutales</taxon>
        <taxon>Opitutaceae</taxon>
        <taxon>Oleiharenicola</taxon>
    </lineage>
</organism>
<dbReference type="OrthoDB" id="192017at2"/>
<dbReference type="AlphaFoldDB" id="A0A4Q1C5L6"/>
<dbReference type="RefSeq" id="WP_129049730.1">
    <property type="nucleotide sequence ID" value="NZ_SDHX01000002.1"/>
</dbReference>